<sequence length="592" mass="67404">MRRGTDKISQLDDSVLTQILSHRTTKEAAQSQALSKRWQNVWVSVPVLDFDFADYWSEDMLDIQEHTIFIYSRFECHDNFVRIIDDALASRQGQQVDRFRLVWKYQVKNFDYLDHPVRRWILLIVEKRPRVLSIYVQPSVCDVNVPDQAFICTSLEELKLHVDNRYPEVLRPAAVNLPNLRILNLGYYAIEADTMNKLLLGCPNLAELELFACALYFSEISCGNLKSLVIFGCCHSAEIQVSIPSLQYLRVSITSYQPVGFVLENMTSLVKACVFFLTAEYMDKEFSKSESKIMNGLSGVMNLDIVLHGNDAKDMLKHALENFPSFVNLKALHFESFGFVLSDCIRQLDRLVRHSPLLEDLTFYRSEDESDKNELLAELTAVVTDHGNCRLAESTQGHTYGSLKELDDLLNEGIRCAEKNQTQEIPSEEDAEEGEAEWDDEEEEAGTFHLCDSIDSSIPYVTTYQNPKSYSYLTTKRRRRAAAIERRCRGSPPSGANGVEARASSVFTSLLFSPLLQSSLLFDNKQFEECNHQFAQEHIAISSSCDQDRFGQLCFIGSQFVEADERCEISWDQGSCKIEEYGGLGLGYTYTA</sequence>
<dbReference type="Pfam" id="PF24758">
    <property type="entry name" value="LRR_At5g56370"/>
    <property type="match status" value="1"/>
</dbReference>
<keyword evidence="4" id="KW-1185">Reference proteome</keyword>
<name>A0AAV8GET4_9POAL</name>
<dbReference type="SUPFAM" id="SSF81383">
    <property type="entry name" value="F-box domain"/>
    <property type="match status" value="1"/>
</dbReference>
<dbReference type="InterPro" id="IPR055411">
    <property type="entry name" value="LRR_FXL15/At3g58940/PEG3-like"/>
</dbReference>
<feature type="compositionally biased region" description="Acidic residues" evidence="1">
    <location>
        <begin position="426"/>
        <end position="442"/>
    </location>
</feature>
<protein>
    <submittedName>
        <fullName evidence="3">F-box family protein</fullName>
    </submittedName>
</protein>
<dbReference type="Gene3D" id="3.80.10.10">
    <property type="entry name" value="Ribonuclease Inhibitor"/>
    <property type="match status" value="1"/>
</dbReference>
<dbReference type="InterPro" id="IPR050232">
    <property type="entry name" value="FBL13/AtMIF1-like"/>
</dbReference>
<dbReference type="Proteomes" id="UP001140206">
    <property type="component" value="Chromosome 1"/>
</dbReference>
<comment type="caution">
    <text evidence="3">The sequence shown here is derived from an EMBL/GenBank/DDBJ whole genome shotgun (WGS) entry which is preliminary data.</text>
</comment>
<dbReference type="AlphaFoldDB" id="A0AAV8GET4"/>
<proteinExistence type="predicted"/>
<evidence type="ECO:0000313" key="4">
    <source>
        <dbReference type="Proteomes" id="UP001140206"/>
    </source>
</evidence>
<dbReference type="EMBL" id="JAMFTS010000001">
    <property type="protein sequence ID" value="KAJ4803902.1"/>
    <property type="molecule type" value="Genomic_DNA"/>
</dbReference>
<organism evidence="3 4">
    <name type="scientific">Rhynchospora pubera</name>
    <dbReference type="NCBI Taxonomy" id="906938"/>
    <lineage>
        <taxon>Eukaryota</taxon>
        <taxon>Viridiplantae</taxon>
        <taxon>Streptophyta</taxon>
        <taxon>Embryophyta</taxon>
        <taxon>Tracheophyta</taxon>
        <taxon>Spermatophyta</taxon>
        <taxon>Magnoliopsida</taxon>
        <taxon>Liliopsida</taxon>
        <taxon>Poales</taxon>
        <taxon>Cyperaceae</taxon>
        <taxon>Cyperoideae</taxon>
        <taxon>Rhynchosporeae</taxon>
        <taxon>Rhynchospora</taxon>
    </lineage>
</organism>
<evidence type="ECO:0000259" key="2">
    <source>
        <dbReference type="Pfam" id="PF24758"/>
    </source>
</evidence>
<dbReference type="PANTHER" id="PTHR31900:SF27">
    <property type="entry name" value="FBD DOMAIN-CONTAINING PROTEIN"/>
    <property type="match status" value="1"/>
</dbReference>
<feature type="region of interest" description="Disordered" evidence="1">
    <location>
        <begin position="420"/>
        <end position="442"/>
    </location>
</feature>
<dbReference type="PANTHER" id="PTHR31900">
    <property type="entry name" value="F-BOX/RNI SUPERFAMILY PROTEIN-RELATED"/>
    <property type="match status" value="1"/>
</dbReference>
<evidence type="ECO:0000256" key="1">
    <source>
        <dbReference type="SAM" id="MobiDB-lite"/>
    </source>
</evidence>
<evidence type="ECO:0000313" key="3">
    <source>
        <dbReference type="EMBL" id="KAJ4803902.1"/>
    </source>
</evidence>
<reference evidence="3" key="1">
    <citation type="submission" date="2022-08" db="EMBL/GenBank/DDBJ databases">
        <authorList>
            <person name="Marques A."/>
        </authorList>
    </citation>
    <scope>NUCLEOTIDE SEQUENCE</scope>
    <source>
        <strain evidence="3">RhyPub2mFocal</strain>
        <tissue evidence="3">Leaves</tissue>
    </source>
</reference>
<dbReference type="SUPFAM" id="SSF52047">
    <property type="entry name" value="RNI-like"/>
    <property type="match status" value="1"/>
</dbReference>
<dbReference type="InterPro" id="IPR032675">
    <property type="entry name" value="LRR_dom_sf"/>
</dbReference>
<accession>A0AAV8GET4</accession>
<feature type="domain" description="F-box/LRR-repeat protein 15/At3g58940/PEG3-like LRR" evidence="2">
    <location>
        <begin position="117"/>
        <end position="250"/>
    </location>
</feature>
<dbReference type="InterPro" id="IPR036047">
    <property type="entry name" value="F-box-like_dom_sf"/>
</dbReference>
<gene>
    <name evidence="3" type="ORF">LUZ62_016468</name>
</gene>